<evidence type="ECO:0000256" key="4">
    <source>
        <dbReference type="ARBA" id="ARBA00022912"/>
    </source>
</evidence>
<evidence type="ECO:0000256" key="7">
    <source>
        <dbReference type="ARBA" id="ARBA00048336"/>
    </source>
</evidence>
<keyword evidence="2" id="KW-0479">Metal-binding</keyword>
<keyword evidence="5" id="KW-0464">Manganese</keyword>
<feature type="domain" description="Serine/threonine specific protein phosphatases" evidence="9">
    <location>
        <begin position="121"/>
        <end position="126"/>
    </location>
</feature>
<protein>
    <recommendedName>
        <fullName evidence="8">Serine/threonine-protein phosphatase</fullName>
        <ecNumber evidence="8">3.1.3.16</ecNumber>
    </recommendedName>
</protein>
<comment type="caution">
    <text evidence="10">The sequence shown here is derived from an EMBL/GenBank/DDBJ whole genome shotgun (WGS) entry which is preliminary data.</text>
</comment>
<dbReference type="OrthoDB" id="1930084at2759"/>
<dbReference type="InterPro" id="IPR006186">
    <property type="entry name" value="Ser/Thr-sp_prot-phosphatase"/>
</dbReference>
<dbReference type="Gene3D" id="3.60.21.10">
    <property type="match status" value="1"/>
</dbReference>
<dbReference type="SUPFAM" id="SSF56300">
    <property type="entry name" value="Metallo-dependent phosphatases"/>
    <property type="match status" value="1"/>
</dbReference>
<dbReference type="PANTHER" id="PTHR11668:SF300">
    <property type="entry name" value="SERINE_THREONINE-PROTEIN PHOSPHATASE"/>
    <property type="match status" value="1"/>
</dbReference>
<dbReference type="AlphaFoldDB" id="A0A196SET7"/>
<evidence type="ECO:0000256" key="8">
    <source>
        <dbReference type="RuleBase" id="RU004273"/>
    </source>
</evidence>
<dbReference type="InterPro" id="IPR031675">
    <property type="entry name" value="STPPase_N"/>
</dbReference>
<dbReference type="InterPro" id="IPR029052">
    <property type="entry name" value="Metallo-depent_PP-like"/>
</dbReference>
<dbReference type="InterPro" id="IPR050341">
    <property type="entry name" value="PP1_catalytic_subunit"/>
</dbReference>
<dbReference type="PRINTS" id="PR00114">
    <property type="entry name" value="STPHPHTASE"/>
</dbReference>
<keyword evidence="3 8" id="KW-0378">Hydrolase</keyword>
<dbReference type="Proteomes" id="UP000078348">
    <property type="component" value="Unassembled WGS sequence"/>
</dbReference>
<keyword evidence="4" id="KW-0904">Protein phosphatase</keyword>
<dbReference type="GO" id="GO:0005634">
    <property type="term" value="C:nucleus"/>
    <property type="evidence" value="ECO:0007669"/>
    <property type="project" value="TreeGrafter"/>
</dbReference>
<evidence type="ECO:0000313" key="11">
    <source>
        <dbReference type="Proteomes" id="UP000078348"/>
    </source>
</evidence>
<proteinExistence type="inferred from homology"/>
<comment type="similarity">
    <text evidence="8">Belongs to the PPP phosphatase family.</text>
</comment>
<evidence type="ECO:0000256" key="5">
    <source>
        <dbReference type="ARBA" id="ARBA00023211"/>
    </source>
</evidence>
<dbReference type="PANTHER" id="PTHR11668">
    <property type="entry name" value="SERINE/THREONINE PROTEIN PHOSPHATASE"/>
    <property type="match status" value="1"/>
</dbReference>
<evidence type="ECO:0000259" key="9">
    <source>
        <dbReference type="PROSITE" id="PS00125"/>
    </source>
</evidence>
<dbReference type="Pfam" id="PF00149">
    <property type="entry name" value="Metallophos"/>
    <property type="match status" value="1"/>
</dbReference>
<dbReference type="GO" id="GO:0004722">
    <property type="term" value="F:protein serine/threonine phosphatase activity"/>
    <property type="evidence" value="ECO:0007669"/>
    <property type="project" value="UniProtKB-EC"/>
</dbReference>
<evidence type="ECO:0000256" key="1">
    <source>
        <dbReference type="ARBA" id="ARBA00001936"/>
    </source>
</evidence>
<keyword evidence="11" id="KW-1185">Reference proteome</keyword>
<evidence type="ECO:0000313" key="10">
    <source>
        <dbReference type="EMBL" id="OAO14836.1"/>
    </source>
</evidence>
<comment type="catalytic activity">
    <reaction evidence="7 8">
        <text>O-phospho-L-threonyl-[protein] + H2O = L-threonyl-[protein] + phosphate</text>
        <dbReference type="Rhea" id="RHEA:47004"/>
        <dbReference type="Rhea" id="RHEA-COMP:11060"/>
        <dbReference type="Rhea" id="RHEA-COMP:11605"/>
        <dbReference type="ChEBI" id="CHEBI:15377"/>
        <dbReference type="ChEBI" id="CHEBI:30013"/>
        <dbReference type="ChEBI" id="CHEBI:43474"/>
        <dbReference type="ChEBI" id="CHEBI:61977"/>
        <dbReference type="EC" id="3.1.3.16"/>
    </reaction>
</comment>
<dbReference type="CDD" id="cd07414">
    <property type="entry name" value="MPP_PP1_PPKL"/>
    <property type="match status" value="1"/>
</dbReference>
<dbReference type="STRING" id="478820.A0A196SET7"/>
<evidence type="ECO:0000256" key="6">
    <source>
        <dbReference type="ARBA" id="ARBA00047761"/>
    </source>
</evidence>
<reference evidence="10 11" key="1">
    <citation type="submission" date="2016-05" db="EMBL/GenBank/DDBJ databases">
        <title>Nuclear genome of Blastocystis sp. subtype 1 NandII.</title>
        <authorList>
            <person name="Gentekaki E."/>
            <person name="Curtis B."/>
            <person name="Stairs C."/>
            <person name="Eme L."/>
            <person name="Herman E."/>
            <person name="Klimes V."/>
            <person name="Arias M.C."/>
            <person name="Elias M."/>
            <person name="Hilliou F."/>
            <person name="Klute M."/>
            <person name="Malik S.-B."/>
            <person name="Pightling A."/>
            <person name="Rachubinski R."/>
            <person name="Salas D."/>
            <person name="Schlacht A."/>
            <person name="Suga H."/>
            <person name="Archibald J."/>
            <person name="Ball S.G."/>
            <person name="Clark G."/>
            <person name="Dacks J."/>
            <person name="Van Der Giezen M."/>
            <person name="Tsaousis A."/>
            <person name="Roger A."/>
        </authorList>
    </citation>
    <scope>NUCLEOTIDE SEQUENCE [LARGE SCALE GENOMIC DNA]</scope>
    <source>
        <strain evidence="11">ATCC 50177 / NandII</strain>
    </source>
</reference>
<sequence>MANAEEFDVDAIIDKLLEVRGARPGKEVNLPEDVIITLLAKASDIFMSQPVLLNLSAPLKVCGDIHGQYYDLLRLFEYGGFPPEANYLFLGDYVDRGKQGIETFCLLIAYKIKYPKNFFILRGNHETDSVNRIYGFYDECKQRYNVRLWKYFSDCFKCLPIAALIEGRIFCVHGGLSPELTSISMISNIQRPCDVPDRGLLCDLLWSDPDRDLLSGWGINDRGVSYTFAADIVVNFLQQHDLDLVCRAHQVVEDGYEFFADRNLVTIFSAPNYCGEFDNAGGMMSVDENLMCSFQILRPATRQQKYSTGARPSI</sequence>
<dbReference type="GO" id="GO:0046872">
    <property type="term" value="F:metal ion binding"/>
    <property type="evidence" value="ECO:0007669"/>
    <property type="project" value="UniProtKB-KW"/>
</dbReference>
<gene>
    <name evidence="10" type="ORF">AV274_3541</name>
</gene>
<evidence type="ECO:0000256" key="2">
    <source>
        <dbReference type="ARBA" id="ARBA00022723"/>
    </source>
</evidence>
<dbReference type="Pfam" id="PF16891">
    <property type="entry name" value="STPPase_N"/>
    <property type="match status" value="1"/>
</dbReference>
<accession>A0A196SET7</accession>
<dbReference type="SMART" id="SM00156">
    <property type="entry name" value="PP2Ac"/>
    <property type="match status" value="1"/>
</dbReference>
<evidence type="ECO:0000256" key="3">
    <source>
        <dbReference type="ARBA" id="ARBA00022801"/>
    </source>
</evidence>
<dbReference type="EC" id="3.1.3.16" evidence="8"/>
<dbReference type="FunFam" id="3.60.21.10:FF:000026">
    <property type="entry name" value="Serine/threonine-protein phosphatase"/>
    <property type="match status" value="1"/>
</dbReference>
<dbReference type="PROSITE" id="PS00125">
    <property type="entry name" value="SER_THR_PHOSPHATASE"/>
    <property type="match status" value="1"/>
</dbReference>
<comment type="catalytic activity">
    <reaction evidence="6">
        <text>O-phospho-L-seryl-[protein] + H2O = L-seryl-[protein] + phosphate</text>
        <dbReference type="Rhea" id="RHEA:20629"/>
        <dbReference type="Rhea" id="RHEA-COMP:9863"/>
        <dbReference type="Rhea" id="RHEA-COMP:11604"/>
        <dbReference type="ChEBI" id="CHEBI:15377"/>
        <dbReference type="ChEBI" id="CHEBI:29999"/>
        <dbReference type="ChEBI" id="CHEBI:43474"/>
        <dbReference type="ChEBI" id="CHEBI:83421"/>
        <dbReference type="EC" id="3.1.3.16"/>
    </reaction>
</comment>
<dbReference type="InterPro" id="IPR004843">
    <property type="entry name" value="Calcineurin-like_PHP"/>
</dbReference>
<dbReference type="GO" id="GO:0005737">
    <property type="term" value="C:cytoplasm"/>
    <property type="evidence" value="ECO:0007669"/>
    <property type="project" value="TreeGrafter"/>
</dbReference>
<dbReference type="EMBL" id="LXWW01000210">
    <property type="protein sequence ID" value="OAO14836.1"/>
    <property type="molecule type" value="Genomic_DNA"/>
</dbReference>
<comment type="cofactor">
    <cofactor evidence="1">
        <name>Mn(2+)</name>
        <dbReference type="ChEBI" id="CHEBI:29035"/>
    </cofactor>
</comment>
<organism evidence="10 11">
    <name type="scientific">Blastocystis sp. subtype 1 (strain ATCC 50177 / NandII)</name>
    <dbReference type="NCBI Taxonomy" id="478820"/>
    <lineage>
        <taxon>Eukaryota</taxon>
        <taxon>Sar</taxon>
        <taxon>Stramenopiles</taxon>
        <taxon>Bigyra</taxon>
        <taxon>Opalozoa</taxon>
        <taxon>Opalinata</taxon>
        <taxon>Blastocystidae</taxon>
        <taxon>Blastocystis</taxon>
    </lineage>
</organism>
<name>A0A196SET7_BLAHN</name>